<dbReference type="EMBL" id="QNUK01000354">
    <property type="protein sequence ID" value="KAF5894833.1"/>
    <property type="molecule type" value="Genomic_DNA"/>
</dbReference>
<organism evidence="2 3">
    <name type="scientific">Clarias magur</name>
    <name type="common">Asian catfish</name>
    <name type="synonym">Macropteronotus magur</name>
    <dbReference type="NCBI Taxonomy" id="1594786"/>
    <lineage>
        <taxon>Eukaryota</taxon>
        <taxon>Metazoa</taxon>
        <taxon>Chordata</taxon>
        <taxon>Craniata</taxon>
        <taxon>Vertebrata</taxon>
        <taxon>Euteleostomi</taxon>
        <taxon>Actinopterygii</taxon>
        <taxon>Neopterygii</taxon>
        <taxon>Teleostei</taxon>
        <taxon>Ostariophysi</taxon>
        <taxon>Siluriformes</taxon>
        <taxon>Clariidae</taxon>
        <taxon>Clarias</taxon>
    </lineage>
</organism>
<evidence type="ECO:0000256" key="1">
    <source>
        <dbReference type="SAM" id="MobiDB-lite"/>
    </source>
</evidence>
<feature type="non-terminal residue" evidence="2">
    <location>
        <position position="56"/>
    </location>
</feature>
<feature type="region of interest" description="Disordered" evidence="1">
    <location>
        <begin position="35"/>
        <end position="56"/>
    </location>
</feature>
<reference evidence="2" key="1">
    <citation type="submission" date="2020-07" db="EMBL/GenBank/DDBJ databases">
        <title>Clarias magur genome sequencing, assembly and annotation.</title>
        <authorList>
            <person name="Kushwaha B."/>
            <person name="Kumar R."/>
            <person name="Das P."/>
            <person name="Joshi C.G."/>
            <person name="Kumar D."/>
            <person name="Nagpure N.S."/>
            <person name="Pandey M."/>
            <person name="Agarwal S."/>
            <person name="Srivastava S."/>
            <person name="Singh M."/>
            <person name="Sahoo L."/>
            <person name="Jayasankar P."/>
            <person name="Meher P.K."/>
            <person name="Koringa P.G."/>
            <person name="Iquebal M.A."/>
            <person name="Das S.P."/>
            <person name="Bit A."/>
            <person name="Patnaik S."/>
            <person name="Patel N."/>
            <person name="Shah T.M."/>
            <person name="Hinsu A."/>
            <person name="Jena J.K."/>
        </authorList>
    </citation>
    <scope>NUCLEOTIDE SEQUENCE</scope>
    <source>
        <strain evidence="2">CIFAMagur01</strain>
        <tissue evidence="2">Testis</tissue>
    </source>
</reference>
<feature type="non-terminal residue" evidence="2">
    <location>
        <position position="1"/>
    </location>
</feature>
<gene>
    <name evidence="2" type="primary">pdzd2</name>
    <name evidence="2" type="ORF">DAT39_015457</name>
</gene>
<protein>
    <submittedName>
        <fullName evidence="2">PDZ domain-containing protein 2</fullName>
    </submittedName>
</protein>
<keyword evidence="3" id="KW-1185">Reference proteome</keyword>
<name>A0A8J4TUU4_CLAMG</name>
<comment type="caution">
    <text evidence="2">The sequence shown here is derived from an EMBL/GenBank/DDBJ whole genome shotgun (WGS) entry which is preliminary data.</text>
</comment>
<accession>A0A8J4TUU4</accession>
<dbReference type="AlphaFoldDB" id="A0A8J4TUU4"/>
<dbReference type="Proteomes" id="UP000727407">
    <property type="component" value="Unassembled WGS sequence"/>
</dbReference>
<evidence type="ECO:0000313" key="3">
    <source>
        <dbReference type="Proteomes" id="UP000727407"/>
    </source>
</evidence>
<evidence type="ECO:0000313" key="2">
    <source>
        <dbReference type="EMBL" id="KAF5894833.1"/>
    </source>
</evidence>
<proteinExistence type="predicted"/>
<sequence length="56" mass="5570">GWLPCIHCQEVAGRPSQRWGFSVLGGLGGLWSGGEELDSGPGCSGSGAGRGPPSTT</sequence>